<dbReference type="GO" id="GO:0045892">
    <property type="term" value="P:negative regulation of DNA-templated transcription"/>
    <property type="evidence" value="ECO:0007669"/>
    <property type="project" value="InterPro"/>
</dbReference>
<proteinExistence type="inferred from homology"/>
<keyword evidence="3" id="KW-0235">DNA replication</keyword>
<evidence type="ECO:0000259" key="13">
    <source>
        <dbReference type="Pfam" id="PF00717"/>
    </source>
</evidence>
<dbReference type="Pfam" id="PF00717">
    <property type="entry name" value="Peptidase_S24"/>
    <property type="match status" value="1"/>
</dbReference>
<keyword evidence="9" id="KW-0804">Transcription</keyword>
<evidence type="ECO:0000256" key="8">
    <source>
        <dbReference type="ARBA" id="ARBA00023125"/>
    </source>
</evidence>
<feature type="domain" description="Peptidase S24/S26A/S26B/S26C" evidence="13">
    <location>
        <begin position="84"/>
        <end position="198"/>
    </location>
</feature>
<gene>
    <name evidence="15" type="primary">lexA</name>
    <name evidence="15" type="ORF">CO002_03545</name>
</gene>
<evidence type="ECO:0000313" key="15">
    <source>
        <dbReference type="EMBL" id="PIW75166.1"/>
    </source>
</evidence>
<keyword evidence="10" id="KW-0234">DNA repair</keyword>
<accession>A0A2M7IF59</accession>
<dbReference type="InterPro" id="IPR036388">
    <property type="entry name" value="WH-like_DNA-bd_sf"/>
</dbReference>
<dbReference type="Pfam" id="PF01726">
    <property type="entry name" value="LexA_DNA_bind"/>
    <property type="match status" value="1"/>
</dbReference>
<dbReference type="Gene3D" id="2.10.109.10">
    <property type="entry name" value="Umud Fragment, subunit A"/>
    <property type="match status" value="1"/>
</dbReference>
<evidence type="ECO:0000256" key="11">
    <source>
        <dbReference type="ARBA" id="ARBA00023236"/>
    </source>
</evidence>
<keyword evidence="4" id="KW-0227">DNA damage</keyword>
<keyword evidence="11" id="KW-0742">SOS response</keyword>
<evidence type="ECO:0000256" key="4">
    <source>
        <dbReference type="ARBA" id="ARBA00022763"/>
    </source>
</evidence>
<evidence type="ECO:0000256" key="3">
    <source>
        <dbReference type="ARBA" id="ARBA00022705"/>
    </source>
</evidence>
<evidence type="ECO:0000256" key="12">
    <source>
        <dbReference type="RuleBase" id="RU003991"/>
    </source>
</evidence>
<dbReference type="SUPFAM" id="SSF51306">
    <property type="entry name" value="LexA/Signal peptidase"/>
    <property type="match status" value="1"/>
</dbReference>
<dbReference type="InterPro" id="IPR015927">
    <property type="entry name" value="Peptidase_S24_S26A/B/C"/>
</dbReference>
<keyword evidence="2" id="KW-0678">Repressor</keyword>
<dbReference type="InterPro" id="IPR006199">
    <property type="entry name" value="LexA_DNA-bd_dom"/>
</dbReference>
<dbReference type="GO" id="GO:0006281">
    <property type="term" value="P:DNA repair"/>
    <property type="evidence" value="ECO:0007669"/>
    <property type="project" value="UniProtKB-KW"/>
</dbReference>
<dbReference type="InterPro" id="IPR006200">
    <property type="entry name" value="LexA"/>
</dbReference>
<organism evidence="15 16">
    <name type="scientific">Candidatus Portnoybacteria bacterium CG_4_8_14_3_um_filter_44_10</name>
    <dbReference type="NCBI Taxonomy" id="1974802"/>
    <lineage>
        <taxon>Bacteria</taxon>
        <taxon>Candidatus Portnoyibacteriota</taxon>
    </lineage>
</organism>
<comment type="similarity">
    <text evidence="1 12">Belongs to the peptidase S24 family.</text>
</comment>
<sequence>MAKALTPKQKRVLEIIYNTLEENSYSPSLADLRRALNVSSNQSVLNFLKSLEQKKLIKRNEGEARGITILPLGYKFLNKNPLAPFLGVSSAGPFVESLETLENWIPLKGKVLENEAVNQLKEDVFIIKVNGDSMINAEIYDGDILLVKKTNEFKSGDIVVARSDDGTTIKRFVAEPDGRAYLKPENPAYQNIPIFEETIFDGKVILNLSIIKNKYYE</sequence>
<evidence type="ECO:0000256" key="7">
    <source>
        <dbReference type="ARBA" id="ARBA00023015"/>
    </source>
</evidence>
<comment type="caution">
    <text evidence="15">The sequence shown here is derived from an EMBL/GenBank/DDBJ whole genome shotgun (WGS) entry which is preliminary data.</text>
</comment>
<dbReference type="AlphaFoldDB" id="A0A2M7IF59"/>
<evidence type="ECO:0000256" key="6">
    <source>
        <dbReference type="ARBA" id="ARBA00022813"/>
    </source>
</evidence>
<dbReference type="InterPro" id="IPR050077">
    <property type="entry name" value="LexA_repressor"/>
</dbReference>
<evidence type="ECO:0000256" key="5">
    <source>
        <dbReference type="ARBA" id="ARBA00022801"/>
    </source>
</evidence>
<dbReference type="SUPFAM" id="SSF46785">
    <property type="entry name" value="Winged helix' DNA-binding domain"/>
    <property type="match status" value="1"/>
</dbReference>
<dbReference type="EMBL" id="PFGX01000098">
    <property type="protein sequence ID" value="PIW75166.1"/>
    <property type="molecule type" value="Genomic_DNA"/>
</dbReference>
<dbReference type="GO" id="GO:0003677">
    <property type="term" value="F:DNA binding"/>
    <property type="evidence" value="ECO:0007669"/>
    <property type="project" value="UniProtKB-KW"/>
</dbReference>
<dbReference type="InterPro" id="IPR036286">
    <property type="entry name" value="LexA/Signal_pep-like_sf"/>
</dbReference>
<evidence type="ECO:0000256" key="1">
    <source>
        <dbReference type="ARBA" id="ARBA00007484"/>
    </source>
</evidence>
<dbReference type="PRINTS" id="PR00726">
    <property type="entry name" value="LEXASERPTASE"/>
</dbReference>
<dbReference type="GO" id="GO:0004252">
    <property type="term" value="F:serine-type endopeptidase activity"/>
    <property type="evidence" value="ECO:0007669"/>
    <property type="project" value="InterPro"/>
</dbReference>
<evidence type="ECO:0000259" key="14">
    <source>
        <dbReference type="Pfam" id="PF01726"/>
    </source>
</evidence>
<protein>
    <submittedName>
        <fullName evidence="15">Repressor LexA</fullName>
    </submittedName>
</protein>
<reference evidence="16" key="1">
    <citation type="submission" date="2017-09" db="EMBL/GenBank/DDBJ databases">
        <title>Depth-based differentiation of microbial function through sediment-hosted aquifers and enrichment of novel symbionts in the deep terrestrial subsurface.</title>
        <authorList>
            <person name="Probst A.J."/>
            <person name="Ladd B."/>
            <person name="Jarett J.K."/>
            <person name="Geller-Mcgrath D.E."/>
            <person name="Sieber C.M.K."/>
            <person name="Emerson J.B."/>
            <person name="Anantharaman K."/>
            <person name="Thomas B.C."/>
            <person name="Malmstrom R."/>
            <person name="Stieglmeier M."/>
            <person name="Klingl A."/>
            <person name="Woyke T."/>
            <person name="Ryan C.M."/>
            <person name="Banfield J.F."/>
        </authorList>
    </citation>
    <scope>NUCLEOTIDE SEQUENCE [LARGE SCALE GENOMIC DNA]</scope>
</reference>
<dbReference type="Proteomes" id="UP000231280">
    <property type="component" value="Unassembled WGS sequence"/>
</dbReference>
<name>A0A2M7IF59_9BACT</name>
<dbReference type="NCBIfam" id="TIGR00498">
    <property type="entry name" value="lexA"/>
    <property type="match status" value="1"/>
</dbReference>
<dbReference type="GO" id="GO:0006260">
    <property type="term" value="P:DNA replication"/>
    <property type="evidence" value="ECO:0007669"/>
    <property type="project" value="UniProtKB-KW"/>
</dbReference>
<keyword evidence="6 12" id="KW-0068">Autocatalytic cleavage</keyword>
<dbReference type="Gene3D" id="1.10.10.10">
    <property type="entry name" value="Winged helix-like DNA-binding domain superfamily/Winged helix DNA-binding domain"/>
    <property type="match status" value="1"/>
</dbReference>
<keyword evidence="5 12" id="KW-0378">Hydrolase</keyword>
<feature type="domain" description="LexA repressor DNA-binding" evidence="14">
    <location>
        <begin position="3"/>
        <end position="66"/>
    </location>
</feature>
<dbReference type="GO" id="GO:0009432">
    <property type="term" value="P:SOS response"/>
    <property type="evidence" value="ECO:0007669"/>
    <property type="project" value="UniProtKB-KW"/>
</dbReference>
<dbReference type="CDD" id="cd06529">
    <property type="entry name" value="S24_LexA-like"/>
    <property type="match status" value="1"/>
</dbReference>
<evidence type="ECO:0000256" key="9">
    <source>
        <dbReference type="ARBA" id="ARBA00023163"/>
    </source>
</evidence>
<keyword evidence="7" id="KW-0805">Transcription regulation</keyword>
<dbReference type="GO" id="GO:0006508">
    <property type="term" value="P:proteolysis"/>
    <property type="evidence" value="ECO:0007669"/>
    <property type="project" value="InterPro"/>
</dbReference>
<keyword evidence="8" id="KW-0238">DNA-binding</keyword>
<dbReference type="InterPro" id="IPR006197">
    <property type="entry name" value="Peptidase_S24_LexA"/>
</dbReference>
<dbReference type="PANTHER" id="PTHR33516">
    <property type="entry name" value="LEXA REPRESSOR"/>
    <property type="match status" value="1"/>
</dbReference>
<evidence type="ECO:0000256" key="10">
    <source>
        <dbReference type="ARBA" id="ARBA00023204"/>
    </source>
</evidence>
<evidence type="ECO:0000256" key="2">
    <source>
        <dbReference type="ARBA" id="ARBA00022491"/>
    </source>
</evidence>
<dbReference type="InterPro" id="IPR039418">
    <property type="entry name" value="LexA-like"/>
</dbReference>
<dbReference type="InterPro" id="IPR036390">
    <property type="entry name" value="WH_DNA-bd_sf"/>
</dbReference>
<dbReference type="PANTHER" id="PTHR33516:SF2">
    <property type="entry name" value="LEXA REPRESSOR-RELATED"/>
    <property type="match status" value="1"/>
</dbReference>
<evidence type="ECO:0000313" key="16">
    <source>
        <dbReference type="Proteomes" id="UP000231280"/>
    </source>
</evidence>